<name>A0A0S4QDZ0_9ACTN</name>
<dbReference type="AlphaFoldDB" id="A0A0S4QDZ0"/>
<dbReference type="Gene3D" id="3.40.50.2000">
    <property type="entry name" value="Glycogen Phosphorylase B"/>
    <property type="match status" value="2"/>
</dbReference>
<dbReference type="SUPFAM" id="SSF53756">
    <property type="entry name" value="UDP-Glycosyltransferase/glycogen phosphorylase"/>
    <property type="match status" value="1"/>
</dbReference>
<accession>A0A0S4QDZ0</accession>
<evidence type="ECO:0000313" key="5">
    <source>
        <dbReference type="Proteomes" id="UP000198802"/>
    </source>
</evidence>
<evidence type="ECO:0000313" key="4">
    <source>
        <dbReference type="EMBL" id="CUU53787.1"/>
    </source>
</evidence>
<sequence length="395" mass="42289">MFRYSFRRTVATREPTQSPSRLLLLAPSQGLGGGIERYLATVEECLRAGGVEVHRIDMLRPGQSLTAAHRVRFVLRVIRTGLRLGRMDCVMTGHRNMIPLAAVVAKIVGARTAPIVFHGNDIWELGRSYRAMVSRSSTLSPITVSSYSAGALSTLGLAPILPPGIAPAWRTTLIKEGQQRRAPAAVPTVLSVFRLPAWEDKGLPVLAEALAAIRQRTGPVRLVVAGHGPQPKALRDFASAHPELELHENPDDHFLASLYGEADLFALCTRTRPPSTGEGYGIVLLEAQLAGCPVVGPASGGSYDAYHDGLTGLTPANESSEALAAVLLDLLTNRSRLARMSSRAAELAAATTDPGEYARRVITALIGAPPADSQDPDFPKQRTAAEHLLESSVRS</sequence>
<dbReference type="EMBL" id="FAOZ01000001">
    <property type="protein sequence ID" value="CUU53787.1"/>
    <property type="molecule type" value="Genomic_DNA"/>
</dbReference>
<evidence type="ECO:0000256" key="2">
    <source>
        <dbReference type="ARBA" id="ARBA00022676"/>
    </source>
</evidence>
<dbReference type="PANTHER" id="PTHR12526:SF640">
    <property type="entry name" value="COLANIC ACID BIOSYNTHESIS GLYCOSYLTRANSFERASE WCAL-RELATED"/>
    <property type="match status" value="1"/>
</dbReference>
<dbReference type="CDD" id="cd03801">
    <property type="entry name" value="GT4_PimA-like"/>
    <property type="match status" value="1"/>
</dbReference>
<dbReference type="Pfam" id="PF13692">
    <property type="entry name" value="Glyco_trans_1_4"/>
    <property type="match status" value="1"/>
</dbReference>
<proteinExistence type="inferred from homology"/>
<protein>
    <submittedName>
        <fullName evidence="4">Glycosyltransferase involved in cell wall bisynthesis</fullName>
    </submittedName>
</protein>
<comment type="similarity">
    <text evidence="1">Belongs to the glycosyltransferase group 1 family. Glycosyltransferase 4 subfamily.</text>
</comment>
<dbReference type="PANTHER" id="PTHR12526">
    <property type="entry name" value="GLYCOSYLTRANSFERASE"/>
    <property type="match status" value="1"/>
</dbReference>
<organism evidence="4 5">
    <name type="scientific">Parafrankia irregularis</name>
    <dbReference type="NCBI Taxonomy" id="795642"/>
    <lineage>
        <taxon>Bacteria</taxon>
        <taxon>Bacillati</taxon>
        <taxon>Actinomycetota</taxon>
        <taxon>Actinomycetes</taxon>
        <taxon>Frankiales</taxon>
        <taxon>Frankiaceae</taxon>
        <taxon>Parafrankia</taxon>
    </lineage>
</organism>
<reference evidence="5" key="1">
    <citation type="submission" date="2015-11" db="EMBL/GenBank/DDBJ databases">
        <authorList>
            <person name="Varghese N."/>
        </authorList>
    </citation>
    <scope>NUCLEOTIDE SEQUENCE [LARGE SCALE GENOMIC DNA]</scope>
    <source>
        <strain evidence="5">DSM 45899</strain>
    </source>
</reference>
<keyword evidence="3 4" id="KW-0808">Transferase</keyword>
<keyword evidence="5" id="KW-1185">Reference proteome</keyword>
<evidence type="ECO:0000256" key="1">
    <source>
        <dbReference type="ARBA" id="ARBA00009481"/>
    </source>
</evidence>
<evidence type="ECO:0000256" key="3">
    <source>
        <dbReference type="ARBA" id="ARBA00022679"/>
    </source>
</evidence>
<dbReference type="Proteomes" id="UP000198802">
    <property type="component" value="Unassembled WGS sequence"/>
</dbReference>
<dbReference type="GO" id="GO:0016757">
    <property type="term" value="F:glycosyltransferase activity"/>
    <property type="evidence" value="ECO:0007669"/>
    <property type="project" value="UniProtKB-KW"/>
</dbReference>
<gene>
    <name evidence="4" type="ORF">Ga0074812_101285</name>
</gene>
<keyword evidence="2" id="KW-0328">Glycosyltransferase</keyword>